<organism evidence="1 2">
    <name type="scientific">Mycobacterium gordonae</name>
    <dbReference type="NCBI Taxonomy" id="1778"/>
    <lineage>
        <taxon>Bacteria</taxon>
        <taxon>Bacillati</taxon>
        <taxon>Actinomycetota</taxon>
        <taxon>Actinomycetes</taxon>
        <taxon>Mycobacteriales</taxon>
        <taxon>Mycobacteriaceae</taxon>
        <taxon>Mycobacterium</taxon>
    </lineage>
</organism>
<reference evidence="1 2" key="1">
    <citation type="submission" date="2016-01" db="EMBL/GenBank/DDBJ databases">
        <title>The new phylogeny of the genus Mycobacterium.</title>
        <authorList>
            <person name="Tarcisio F."/>
            <person name="Conor M."/>
            <person name="Antonella G."/>
            <person name="Elisabetta G."/>
            <person name="Giulia F.S."/>
            <person name="Sara T."/>
            <person name="Anna F."/>
            <person name="Clotilde B."/>
            <person name="Roberto B."/>
            <person name="Veronica D.S."/>
            <person name="Fabio R."/>
            <person name="Monica P."/>
            <person name="Olivier J."/>
            <person name="Enrico T."/>
            <person name="Nicola S."/>
        </authorList>
    </citation>
    <scope>NUCLEOTIDE SEQUENCE [LARGE SCALE GENOMIC DNA]</scope>
    <source>
        <strain evidence="1 2">DSM 44160</strain>
    </source>
</reference>
<gene>
    <name evidence="1" type="ORF">AWC08_22265</name>
</gene>
<dbReference type="EMBL" id="LQOY01000071">
    <property type="protein sequence ID" value="ORV88517.1"/>
    <property type="molecule type" value="Genomic_DNA"/>
</dbReference>
<dbReference type="Proteomes" id="UP000193928">
    <property type="component" value="Unassembled WGS sequence"/>
</dbReference>
<sequence>MSDDITDQADRVLRLRWEQPGPDYHEPVPTGLVWLGDWASEHLPELVAELKTTRAQLEQRRIATVEQLKALKPRPDLINGVLIRAIGAPSFGAVFELNDDGTWNDFDATTTEGERTAPEDVPLPAFILWEPQETNNA</sequence>
<evidence type="ECO:0000313" key="1">
    <source>
        <dbReference type="EMBL" id="ORV88517.1"/>
    </source>
</evidence>
<proteinExistence type="predicted"/>
<protein>
    <submittedName>
        <fullName evidence="1">Uncharacterized protein</fullName>
    </submittedName>
</protein>
<comment type="caution">
    <text evidence="1">The sequence shown here is derived from an EMBL/GenBank/DDBJ whole genome shotgun (WGS) entry which is preliminary data.</text>
</comment>
<keyword evidence="2" id="KW-1185">Reference proteome</keyword>
<evidence type="ECO:0000313" key="2">
    <source>
        <dbReference type="Proteomes" id="UP000193928"/>
    </source>
</evidence>
<dbReference type="AlphaFoldDB" id="A0A1X1WPH6"/>
<name>A0A1X1WPH6_MYCGO</name>
<accession>A0A1X1WPH6</accession>